<accession>A0A5P1FRL7</accession>
<dbReference type="AlphaFoldDB" id="A0A5P1FRL7"/>
<evidence type="ECO:0000313" key="2">
    <source>
        <dbReference type="Proteomes" id="UP000243459"/>
    </source>
</evidence>
<protein>
    <submittedName>
        <fullName evidence="1">Uncharacterized protein</fullName>
    </submittedName>
</protein>
<dbReference type="Proteomes" id="UP000243459">
    <property type="component" value="Chromosome 1"/>
</dbReference>
<dbReference type="EMBL" id="CM007381">
    <property type="protein sequence ID" value="ONK80077.1"/>
    <property type="molecule type" value="Genomic_DNA"/>
</dbReference>
<name>A0A5P1FRL7_ASPOF</name>
<dbReference type="Gramene" id="ONK80077">
    <property type="protein sequence ID" value="ONK80077"/>
    <property type="gene ID" value="A4U43_C01F13640"/>
</dbReference>
<proteinExistence type="predicted"/>
<sequence>MKARRFCSPLRGVCFQSMYHDKQQPNSVTVLRLDLGLTSPRLCPQAILDGMSIRDLQENGWKLLTGLGREMITVQDTTSSASGSLELLCRFAAEDRQKSARTAEKLYEIRIRVPSAATTYVRESTRQDQ</sequence>
<evidence type="ECO:0000313" key="1">
    <source>
        <dbReference type="EMBL" id="ONK80077.1"/>
    </source>
</evidence>
<organism evidence="1 2">
    <name type="scientific">Asparagus officinalis</name>
    <name type="common">Garden asparagus</name>
    <dbReference type="NCBI Taxonomy" id="4686"/>
    <lineage>
        <taxon>Eukaryota</taxon>
        <taxon>Viridiplantae</taxon>
        <taxon>Streptophyta</taxon>
        <taxon>Embryophyta</taxon>
        <taxon>Tracheophyta</taxon>
        <taxon>Spermatophyta</taxon>
        <taxon>Magnoliopsida</taxon>
        <taxon>Liliopsida</taxon>
        <taxon>Asparagales</taxon>
        <taxon>Asparagaceae</taxon>
        <taxon>Asparagoideae</taxon>
        <taxon>Asparagus</taxon>
    </lineage>
</organism>
<reference evidence="2" key="1">
    <citation type="journal article" date="2017" name="Nat. Commun.">
        <title>The asparagus genome sheds light on the origin and evolution of a young Y chromosome.</title>
        <authorList>
            <person name="Harkess A."/>
            <person name="Zhou J."/>
            <person name="Xu C."/>
            <person name="Bowers J.E."/>
            <person name="Van der Hulst R."/>
            <person name="Ayyampalayam S."/>
            <person name="Mercati F."/>
            <person name="Riccardi P."/>
            <person name="McKain M.R."/>
            <person name="Kakrana A."/>
            <person name="Tang H."/>
            <person name="Ray J."/>
            <person name="Groenendijk J."/>
            <person name="Arikit S."/>
            <person name="Mathioni S.M."/>
            <person name="Nakano M."/>
            <person name="Shan H."/>
            <person name="Telgmann-Rauber A."/>
            <person name="Kanno A."/>
            <person name="Yue Z."/>
            <person name="Chen H."/>
            <person name="Li W."/>
            <person name="Chen Y."/>
            <person name="Xu X."/>
            <person name="Zhang Y."/>
            <person name="Luo S."/>
            <person name="Chen H."/>
            <person name="Gao J."/>
            <person name="Mao Z."/>
            <person name="Pires J.C."/>
            <person name="Luo M."/>
            <person name="Kudrna D."/>
            <person name="Wing R.A."/>
            <person name="Meyers B.C."/>
            <person name="Yi K."/>
            <person name="Kong H."/>
            <person name="Lavrijsen P."/>
            <person name="Sunseri F."/>
            <person name="Falavigna A."/>
            <person name="Ye Y."/>
            <person name="Leebens-Mack J.H."/>
            <person name="Chen G."/>
        </authorList>
    </citation>
    <scope>NUCLEOTIDE SEQUENCE [LARGE SCALE GENOMIC DNA]</scope>
    <source>
        <strain evidence="2">cv. DH0086</strain>
    </source>
</reference>
<keyword evidence="2" id="KW-1185">Reference proteome</keyword>
<gene>
    <name evidence="1" type="ORF">A4U43_C01F13640</name>
</gene>